<comment type="similarity">
    <text evidence="1">Belongs to the peptidase S10 family.</text>
</comment>
<proteinExistence type="inferred from homology"/>
<dbReference type="Proteomes" id="UP000036681">
    <property type="component" value="Unplaced"/>
</dbReference>
<dbReference type="GO" id="GO:0004185">
    <property type="term" value="F:serine-type carboxypeptidase activity"/>
    <property type="evidence" value="ECO:0007669"/>
    <property type="project" value="InterPro"/>
</dbReference>
<dbReference type="PROSITE" id="PS00560">
    <property type="entry name" value="CARBOXYPEPT_SER_HIS"/>
    <property type="match status" value="1"/>
</dbReference>
<evidence type="ECO:0000256" key="1">
    <source>
        <dbReference type="ARBA" id="ARBA00009431"/>
    </source>
</evidence>
<dbReference type="SUPFAM" id="SSF53474">
    <property type="entry name" value="alpha/beta-Hydrolases"/>
    <property type="match status" value="1"/>
</dbReference>
<accession>A0A0M3HGF3</accession>
<sequence>MNQTIAWENWVYMQQIAGYYKRFQYQSTFTVDVLTVKGAGHMVPTDRPGPALQMFHNFLLGIPYSTKVPFNLAHTPLKPEYQNLLQETIRNEEKCKKFQRCRKILEKSEKSLRGL</sequence>
<evidence type="ECO:0000313" key="2">
    <source>
        <dbReference type="Proteomes" id="UP000036681"/>
    </source>
</evidence>
<dbReference type="Gene3D" id="3.40.50.11320">
    <property type="match status" value="1"/>
</dbReference>
<dbReference type="GO" id="GO:0006508">
    <property type="term" value="P:proteolysis"/>
    <property type="evidence" value="ECO:0007669"/>
    <property type="project" value="InterPro"/>
</dbReference>
<dbReference type="InterPro" id="IPR033124">
    <property type="entry name" value="Ser_caboxypep_his_AS"/>
</dbReference>
<dbReference type="InterPro" id="IPR001563">
    <property type="entry name" value="Peptidase_S10"/>
</dbReference>
<dbReference type="AlphaFoldDB" id="A0A0M3HGF3"/>
<dbReference type="WBParaSite" id="ALUE_0000059801-mRNA-1">
    <property type="protein sequence ID" value="ALUE_0000059801-mRNA-1"/>
    <property type="gene ID" value="ALUE_0000059801"/>
</dbReference>
<protein>
    <submittedName>
        <fullName evidence="3">Serine carboxypeptidase</fullName>
    </submittedName>
</protein>
<keyword evidence="2" id="KW-1185">Reference proteome</keyword>
<evidence type="ECO:0000313" key="3">
    <source>
        <dbReference type="WBParaSite" id="ALUE_0000059801-mRNA-1"/>
    </source>
</evidence>
<dbReference type="InterPro" id="IPR029058">
    <property type="entry name" value="AB_hydrolase_fold"/>
</dbReference>
<dbReference type="Pfam" id="PF00450">
    <property type="entry name" value="Peptidase_S10"/>
    <property type="match status" value="1"/>
</dbReference>
<reference evidence="3" key="1">
    <citation type="submission" date="2017-02" db="UniProtKB">
        <authorList>
            <consortium name="WormBaseParasite"/>
        </authorList>
    </citation>
    <scope>IDENTIFICATION</scope>
</reference>
<organism evidence="2 3">
    <name type="scientific">Ascaris lumbricoides</name>
    <name type="common">Giant roundworm</name>
    <dbReference type="NCBI Taxonomy" id="6252"/>
    <lineage>
        <taxon>Eukaryota</taxon>
        <taxon>Metazoa</taxon>
        <taxon>Ecdysozoa</taxon>
        <taxon>Nematoda</taxon>
        <taxon>Chromadorea</taxon>
        <taxon>Rhabditida</taxon>
        <taxon>Spirurina</taxon>
        <taxon>Ascaridomorpha</taxon>
        <taxon>Ascaridoidea</taxon>
        <taxon>Ascarididae</taxon>
        <taxon>Ascaris</taxon>
    </lineage>
</organism>
<name>A0A0M3HGF3_ASCLU</name>